<organism evidence="8 9">
    <name type="scientific">Actinocorallia longicatena</name>
    <dbReference type="NCBI Taxonomy" id="111803"/>
    <lineage>
        <taxon>Bacteria</taxon>
        <taxon>Bacillati</taxon>
        <taxon>Actinomycetota</taxon>
        <taxon>Actinomycetes</taxon>
        <taxon>Streptosporangiales</taxon>
        <taxon>Thermomonosporaceae</taxon>
        <taxon>Actinocorallia</taxon>
    </lineage>
</organism>
<feature type="transmembrane region" description="Helical" evidence="7">
    <location>
        <begin position="110"/>
        <end position="128"/>
    </location>
</feature>
<dbReference type="InterPro" id="IPR036259">
    <property type="entry name" value="MFS_trans_sf"/>
</dbReference>
<protein>
    <recommendedName>
        <fullName evidence="10">MFS transporter</fullName>
    </recommendedName>
</protein>
<evidence type="ECO:0008006" key="10">
    <source>
        <dbReference type="Google" id="ProtNLM"/>
    </source>
</evidence>
<comment type="subcellular location">
    <subcellularLocation>
        <location evidence="1">Cell membrane</location>
        <topology evidence="1">Multi-pass membrane protein</topology>
    </subcellularLocation>
</comment>
<keyword evidence="4 7" id="KW-1133">Transmembrane helix</keyword>
<evidence type="ECO:0000313" key="8">
    <source>
        <dbReference type="EMBL" id="GAA3206842.1"/>
    </source>
</evidence>
<evidence type="ECO:0000256" key="1">
    <source>
        <dbReference type="ARBA" id="ARBA00004651"/>
    </source>
</evidence>
<keyword evidence="3 7" id="KW-0812">Transmembrane</keyword>
<evidence type="ECO:0000256" key="2">
    <source>
        <dbReference type="ARBA" id="ARBA00022475"/>
    </source>
</evidence>
<keyword evidence="5 7" id="KW-0472">Membrane</keyword>
<feature type="transmembrane region" description="Helical" evidence="7">
    <location>
        <begin position="280"/>
        <end position="303"/>
    </location>
</feature>
<keyword evidence="9" id="KW-1185">Reference proteome</keyword>
<feature type="transmembrane region" description="Helical" evidence="7">
    <location>
        <begin position="149"/>
        <end position="169"/>
    </location>
</feature>
<evidence type="ECO:0000256" key="4">
    <source>
        <dbReference type="ARBA" id="ARBA00022989"/>
    </source>
</evidence>
<evidence type="ECO:0000313" key="9">
    <source>
        <dbReference type="Proteomes" id="UP001501237"/>
    </source>
</evidence>
<dbReference type="InterPro" id="IPR011701">
    <property type="entry name" value="MFS"/>
</dbReference>
<comment type="caution">
    <text evidence="8">The sequence shown here is derived from an EMBL/GenBank/DDBJ whole genome shotgun (WGS) entry which is preliminary data.</text>
</comment>
<accession>A0ABP6QC44</accession>
<feature type="transmembrane region" description="Helical" evidence="7">
    <location>
        <begin position="24"/>
        <end position="41"/>
    </location>
</feature>
<feature type="transmembrane region" description="Helical" evidence="7">
    <location>
        <begin position="309"/>
        <end position="328"/>
    </location>
</feature>
<evidence type="ECO:0000256" key="3">
    <source>
        <dbReference type="ARBA" id="ARBA00022692"/>
    </source>
</evidence>
<keyword evidence="2" id="KW-1003">Cell membrane</keyword>
<proteinExistence type="predicted"/>
<dbReference type="Pfam" id="PF07690">
    <property type="entry name" value="MFS_1"/>
    <property type="match status" value="1"/>
</dbReference>
<dbReference type="SUPFAM" id="SSF103473">
    <property type="entry name" value="MFS general substrate transporter"/>
    <property type="match status" value="1"/>
</dbReference>
<evidence type="ECO:0000256" key="7">
    <source>
        <dbReference type="SAM" id="Phobius"/>
    </source>
</evidence>
<dbReference type="PANTHER" id="PTHR23513:SF6">
    <property type="entry name" value="MAJOR FACILITATOR SUPERFAMILY ASSOCIATED DOMAIN-CONTAINING PROTEIN"/>
    <property type="match status" value="1"/>
</dbReference>
<sequence length="401" mass="41808">MIAAVLAGPRLGAWVDHRPARRTIRDLQIALAVVTAALVWYQPVSYLLLLTLKALLAGAQWSAFNRLMPAVVPDGRIGRGMGLLGTVNQTAAGLGMALGPYLAARLGPKVFLLDAAAFLVASLLYRRIRTDVAPAASADRRVRAAFPRLFGDPFHRAVLGLFLLGQLVWGMRDIGILPLVRDVLRLDTAHWTGLFAAVGLCGEVVATAVFAWRDPRPGRAARPWLAALTVLLAVSVALPVMATGPAVPAKFLDGVASCLLGGGAMLVLVMSAPPDLRGRTAALVGGLGMAVLAGSKLVLGLLMARYGVVPVYETVAVLVVVAALALAVPAGRSWRRATVVIHEWSRPQGGSAPVSADRARGAGVEAGRPGGIRRPAADDSHGHQSAGPGQACGERRGGLSR</sequence>
<evidence type="ECO:0000256" key="5">
    <source>
        <dbReference type="ARBA" id="ARBA00023136"/>
    </source>
</evidence>
<evidence type="ECO:0000256" key="6">
    <source>
        <dbReference type="SAM" id="MobiDB-lite"/>
    </source>
</evidence>
<feature type="region of interest" description="Disordered" evidence="6">
    <location>
        <begin position="347"/>
        <end position="401"/>
    </location>
</feature>
<dbReference type="EMBL" id="BAAAUV010000005">
    <property type="protein sequence ID" value="GAA3206842.1"/>
    <property type="molecule type" value="Genomic_DNA"/>
</dbReference>
<feature type="transmembrane region" description="Helical" evidence="7">
    <location>
        <begin position="189"/>
        <end position="212"/>
    </location>
</feature>
<dbReference type="Proteomes" id="UP001501237">
    <property type="component" value="Unassembled WGS sequence"/>
</dbReference>
<name>A0ABP6QC44_9ACTN</name>
<reference evidence="9" key="1">
    <citation type="journal article" date="2019" name="Int. J. Syst. Evol. Microbiol.">
        <title>The Global Catalogue of Microorganisms (GCM) 10K type strain sequencing project: providing services to taxonomists for standard genome sequencing and annotation.</title>
        <authorList>
            <consortium name="The Broad Institute Genomics Platform"/>
            <consortium name="The Broad Institute Genome Sequencing Center for Infectious Disease"/>
            <person name="Wu L."/>
            <person name="Ma J."/>
        </authorList>
    </citation>
    <scope>NUCLEOTIDE SEQUENCE [LARGE SCALE GENOMIC DNA]</scope>
    <source>
        <strain evidence="9">JCM 9377</strain>
    </source>
</reference>
<dbReference type="Gene3D" id="1.20.1250.20">
    <property type="entry name" value="MFS general substrate transporter like domains"/>
    <property type="match status" value="1"/>
</dbReference>
<gene>
    <name evidence="8" type="ORF">GCM10010468_22540</name>
</gene>
<feature type="transmembrane region" description="Helical" evidence="7">
    <location>
        <begin position="254"/>
        <end position="273"/>
    </location>
</feature>
<feature type="transmembrane region" description="Helical" evidence="7">
    <location>
        <begin position="224"/>
        <end position="242"/>
    </location>
</feature>
<dbReference type="PANTHER" id="PTHR23513">
    <property type="entry name" value="INTEGRAL MEMBRANE EFFLUX PROTEIN-RELATED"/>
    <property type="match status" value="1"/>
</dbReference>